<reference evidence="2 3" key="1">
    <citation type="submission" date="2018-05" db="EMBL/GenBank/DDBJ databases">
        <title>Complete genome sequence of Gordonia terrae NRRL B-16283.</title>
        <authorList>
            <person name="Garlena R.A."/>
            <person name="Russell D.A."/>
            <person name="Hatfull G.F."/>
        </authorList>
    </citation>
    <scope>NUCLEOTIDE SEQUENCE [LARGE SCALE GENOMIC DNA]</scope>
    <source>
        <strain evidence="2 3">NRRL B-16283</strain>
    </source>
</reference>
<evidence type="ECO:0000256" key="1">
    <source>
        <dbReference type="SAM" id="Phobius"/>
    </source>
</evidence>
<evidence type="ECO:0000313" key="2">
    <source>
        <dbReference type="EMBL" id="AWO82484.1"/>
    </source>
</evidence>
<evidence type="ECO:0000313" key="3">
    <source>
        <dbReference type="Proteomes" id="UP000247118"/>
    </source>
</evidence>
<accession>A0AAD0K3R5</accession>
<proteinExistence type="predicted"/>
<sequence>MVALLIGGGIVLGVVVLAVGLMTAFRDGQRGADREQMFAVGDCVVWNAAGTVFDRVPCSSQRAVDKVYAVVELTELARCVQVDGVERAVTLTSPDRVALCVGPKDIDPSKSINNVQRGECISSEVPPQRPRRVACTESGARKVDARVDHPLPQNHPDAKRDCINAGAADSTLMFYYGADGVVDGKHEAHYRLLCLSDARG</sequence>
<dbReference type="AlphaFoldDB" id="A0AAD0K3R5"/>
<dbReference type="KEGG" id="gta:BCM27_02050"/>
<dbReference type="EMBL" id="CP029604">
    <property type="protein sequence ID" value="AWO82484.1"/>
    <property type="molecule type" value="Genomic_DNA"/>
</dbReference>
<keyword evidence="1" id="KW-0812">Transmembrane</keyword>
<keyword evidence="1" id="KW-0472">Membrane</keyword>
<dbReference type="Proteomes" id="UP000247118">
    <property type="component" value="Chromosome"/>
</dbReference>
<dbReference type="RefSeq" id="WP_004021771.1">
    <property type="nucleotide sequence ID" value="NZ_CABEIC010000002.1"/>
</dbReference>
<organism evidence="2 3">
    <name type="scientific">Gordonia terrae</name>
    <dbReference type="NCBI Taxonomy" id="2055"/>
    <lineage>
        <taxon>Bacteria</taxon>
        <taxon>Bacillati</taxon>
        <taxon>Actinomycetota</taxon>
        <taxon>Actinomycetes</taxon>
        <taxon>Mycobacteriales</taxon>
        <taxon>Gordoniaceae</taxon>
        <taxon>Gordonia</taxon>
    </lineage>
</organism>
<feature type="transmembrane region" description="Helical" evidence="1">
    <location>
        <begin position="6"/>
        <end position="25"/>
    </location>
</feature>
<dbReference type="GeneID" id="32686509"/>
<keyword evidence="1" id="KW-1133">Transmembrane helix</keyword>
<protein>
    <submittedName>
        <fullName evidence="2">Uncharacterized protein</fullName>
    </submittedName>
</protein>
<gene>
    <name evidence="2" type="ORF">DLJ61_02060</name>
</gene>
<name>A0AAD0K3R5_9ACTN</name>